<protein>
    <recommendedName>
        <fullName evidence="4">Adhesin major subunit pilin</fullName>
    </recommendedName>
</protein>
<sequence length="163" mass="17319">MFKTFAIAVPMTLLALSTSMAFAAEESRTSINITADIPSKVFHAQPVDKDFGKDEKMQYLVGSGTLTEVRGTYDIQHTNGSVGAYVVGGPTPLFNGNPALNIPLTYTFNGTELTADSQEVVGDTESNGGMRADLVITAEKPGNSQVGIYTANPVVIFDAIPRI</sequence>
<dbReference type="InterPro" id="IPR007540">
    <property type="entry name" value="Fimbrial_CS1-type"/>
</dbReference>
<evidence type="ECO:0000313" key="3">
    <source>
        <dbReference type="Proteomes" id="UP000026913"/>
    </source>
</evidence>
<feature type="chain" id="PRO_5001528437" description="Adhesin major subunit pilin" evidence="1">
    <location>
        <begin position="24"/>
        <end position="163"/>
    </location>
</feature>
<proteinExistence type="predicted"/>
<accession>A0A024EHI9</accession>
<dbReference type="Pfam" id="PF04449">
    <property type="entry name" value="Fimbrial_CS1"/>
    <property type="match status" value="1"/>
</dbReference>
<evidence type="ECO:0008006" key="4">
    <source>
        <dbReference type="Google" id="ProtNLM"/>
    </source>
</evidence>
<keyword evidence="1" id="KW-0732">Signal</keyword>
<reference evidence="2 3" key="1">
    <citation type="journal article" date="2012" name="J. Bacteriol.">
        <title>Genome sequence of cold-adapted Pseudomonas mandelii strain JR-1.</title>
        <authorList>
            <person name="Jang S.H."/>
            <person name="Kim J."/>
            <person name="Kim J."/>
            <person name="Hong S."/>
            <person name="Lee C."/>
        </authorList>
    </citation>
    <scope>NUCLEOTIDE SEQUENCE [LARGE SCALE GENOMIC DNA]</scope>
    <source>
        <strain evidence="2 3">JR-1</strain>
    </source>
</reference>
<dbReference type="RefSeq" id="WP_010457768.1">
    <property type="nucleotide sequence ID" value="NZ_CP005960.1"/>
</dbReference>
<feature type="signal peptide" evidence="1">
    <location>
        <begin position="1"/>
        <end position="23"/>
    </location>
</feature>
<name>A0A024EHI9_9PSED</name>
<evidence type="ECO:0000256" key="1">
    <source>
        <dbReference type="SAM" id="SignalP"/>
    </source>
</evidence>
<dbReference type="HOGENOM" id="CLU_130871_0_0_6"/>
<dbReference type="EMBL" id="CP005960">
    <property type="protein sequence ID" value="AHZ71778.1"/>
    <property type="molecule type" value="Genomic_DNA"/>
</dbReference>
<dbReference type="Proteomes" id="UP000026913">
    <property type="component" value="Chromosome"/>
</dbReference>
<gene>
    <name evidence="2" type="ORF">OU5_4699</name>
</gene>
<dbReference type="GO" id="GO:0009289">
    <property type="term" value="C:pilus"/>
    <property type="evidence" value="ECO:0007669"/>
    <property type="project" value="InterPro"/>
</dbReference>
<dbReference type="AlphaFoldDB" id="A0A024EHI9"/>
<dbReference type="Gene3D" id="2.60.40.2040">
    <property type="entry name" value="CFA/I fimbrial subunit E, pilin domain"/>
    <property type="match status" value="1"/>
</dbReference>
<evidence type="ECO:0000313" key="2">
    <source>
        <dbReference type="EMBL" id="AHZ71778.1"/>
    </source>
</evidence>
<dbReference type="OrthoDB" id="7026515at2"/>
<organism evidence="2 3">
    <name type="scientific">Pseudomonas mandelii JR-1</name>
    <dbReference type="NCBI Taxonomy" id="1147786"/>
    <lineage>
        <taxon>Bacteria</taxon>
        <taxon>Pseudomonadati</taxon>
        <taxon>Pseudomonadota</taxon>
        <taxon>Gammaproteobacteria</taxon>
        <taxon>Pseudomonadales</taxon>
        <taxon>Pseudomonadaceae</taxon>
        <taxon>Pseudomonas</taxon>
    </lineage>
</organism>
<dbReference type="GeneID" id="46430450"/>
<dbReference type="KEGG" id="pman:OU5_4699"/>